<evidence type="ECO:0000313" key="1">
    <source>
        <dbReference type="EMBL" id="KAG9493200.1"/>
    </source>
</evidence>
<dbReference type="Proteomes" id="UP000770717">
    <property type="component" value="Unassembled WGS sequence"/>
</dbReference>
<protein>
    <submittedName>
        <fullName evidence="1">Uncharacterized protein</fullName>
    </submittedName>
</protein>
<evidence type="ECO:0000313" key="2">
    <source>
        <dbReference type="Proteomes" id="UP000770717"/>
    </source>
</evidence>
<comment type="caution">
    <text evidence="1">The sequence shown here is derived from an EMBL/GenBank/DDBJ whole genome shotgun (WGS) entry which is preliminary data.</text>
</comment>
<dbReference type="AlphaFoldDB" id="A0A8J6FV14"/>
<name>A0A8J6FV14_ELECQ</name>
<organism evidence="1 2">
    <name type="scientific">Eleutherodactylus coqui</name>
    <name type="common">Puerto Rican coqui</name>
    <dbReference type="NCBI Taxonomy" id="57060"/>
    <lineage>
        <taxon>Eukaryota</taxon>
        <taxon>Metazoa</taxon>
        <taxon>Chordata</taxon>
        <taxon>Craniata</taxon>
        <taxon>Vertebrata</taxon>
        <taxon>Euteleostomi</taxon>
        <taxon>Amphibia</taxon>
        <taxon>Batrachia</taxon>
        <taxon>Anura</taxon>
        <taxon>Neobatrachia</taxon>
        <taxon>Hyloidea</taxon>
        <taxon>Eleutherodactylidae</taxon>
        <taxon>Eleutherodactylinae</taxon>
        <taxon>Eleutherodactylus</taxon>
        <taxon>Eleutherodactylus</taxon>
    </lineage>
</organism>
<reference evidence="1" key="1">
    <citation type="thesis" date="2020" institute="ProQuest LLC" country="789 East Eisenhower Parkway, Ann Arbor, MI, USA">
        <title>Comparative Genomics and Chromosome Evolution.</title>
        <authorList>
            <person name="Mudd A.B."/>
        </authorList>
    </citation>
    <scope>NUCLEOTIDE SEQUENCE</scope>
    <source>
        <strain evidence="1">HN-11 Male</strain>
        <tissue evidence="1">Kidney and liver</tissue>
    </source>
</reference>
<accession>A0A8J6FV14</accession>
<proteinExistence type="predicted"/>
<dbReference type="EMBL" id="WNTK01000001">
    <property type="protein sequence ID" value="KAG9493200.1"/>
    <property type="molecule type" value="Genomic_DNA"/>
</dbReference>
<keyword evidence="2" id="KW-1185">Reference proteome</keyword>
<sequence>MNSFGCTLTEIRVSRFLSIVQIGESLHLICGYATFRKIPLSVGCNVQIFLEGTSFVNFGSKSYHSGFWPAEPVGREDPCPYLPF</sequence>
<gene>
    <name evidence="1" type="ORF">GDO78_001227</name>
</gene>